<evidence type="ECO:0000313" key="2">
    <source>
        <dbReference type="EMBL" id="QHN42714.1"/>
    </source>
</evidence>
<keyword evidence="3" id="KW-1185">Reference proteome</keyword>
<sequence>MIKICLSVLVTDKTGSDYLLAATAAGVHEVYIHRKEPLMARKFVRSTVVAGCVVCAGLAPIAPALASAQVDNLTDVTQSDNTKNWYPGRPDSMVIGIPGTDDTNFIARSLGIFGNREAYRLEYPESAGPFIAGRSGEFFLLAPSYAESSAIARDNLVEALRQLNEQAPEGGRKSIILAGYSQGDKALYDAAVIAIEKGYLNEDDLIVFVSSPGSPWGLATQADQYPFLPQLAGLVGFTTGVDDPSKLGDVPSEEHVIVGDSVAGSLFNPLNPVGSVAVILAGHLIHSSLTSQSYNNLDELGTPTIYKSVDGKMTVYVYEDVHHPITLAAEFVLSKLSGGAIQLSGEQKDQLDVFNNTWAPITPLTEDNAGIELVKVQQGDLPTYRTSPVPAWSVTVPSAVATGAEAPADASTLTRVDDMPAPAESEVEPVSNPDSSPAPVVVEEPVSPAAQEPVYAAPEQPVVDDSSSQLESPAPATSDVSSQGDTADGGSDSGSDDSSSDASSSSDSDNSDSGMGSDSGSSSE</sequence>
<organism evidence="2 3">
    <name type="scientific">Candidatus Mycosynbacter amalyticus</name>
    <dbReference type="NCBI Taxonomy" id="2665156"/>
    <lineage>
        <taxon>Bacteria</taxon>
        <taxon>Candidatus Saccharimonadota</taxon>
        <taxon>Candidatus Saccharimonadota incertae sedis</taxon>
        <taxon>Candidatus Mycosynbacter</taxon>
    </lineage>
</organism>
<feature type="compositionally biased region" description="Low complexity" evidence="1">
    <location>
        <begin position="435"/>
        <end position="454"/>
    </location>
</feature>
<dbReference type="KEGG" id="mama:GII36_02490"/>
<evidence type="ECO:0008006" key="4">
    <source>
        <dbReference type="Google" id="ProtNLM"/>
    </source>
</evidence>
<gene>
    <name evidence="2" type="ORF">GII36_02490</name>
</gene>
<reference evidence="2" key="1">
    <citation type="journal article" date="2021" name="Nat. Microbiol.">
        <title>Cocultivation of an ultrasmall environmental parasitic bacterium with lytic ability against bacteria associated with wastewater foams.</title>
        <authorList>
            <person name="Batinovic S."/>
            <person name="Rose J.J.A."/>
            <person name="Ratcliffe J."/>
            <person name="Seviour R.J."/>
            <person name="Petrovski S."/>
        </authorList>
    </citation>
    <scope>NUCLEOTIDE SEQUENCE</scope>
    <source>
        <strain evidence="2">JR1</strain>
    </source>
</reference>
<evidence type="ECO:0000313" key="3">
    <source>
        <dbReference type="Proteomes" id="UP001059824"/>
    </source>
</evidence>
<proteinExistence type="predicted"/>
<protein>
    <recommendedName>
        <fullName evidence="4">PE-PPE domain-containing protein</fullName>
    </recommendedName>
</protein>
<dbReference type="EMBL" id="CP045921">
    <property type="protein sequence ID" value="QHN42714.1"/>
    <property type="molecule type" value="Genomic_DNA"/>
</dbReference>
<evidence type="ECO:0000256" key="1">
    <source>
        <dbReference type="SAM" id="MobiDB-lite"/>
    </source>
</evidence>
<name>A0A857MJF8_9BACT</name>
<dbReference type="AlphaFoldDB" id="A0A857MJF8"/>
<feature type="compositionally biased region" description="Low complexity" evidence="1">
    <location>
        <begin position="481"/>
        <end position="490"/>
    </location>
</feature>
<dbReference type="Gene3D" id="3.40.50.1820">
    <property type="entry name" value="alpha/beta hydrolase"/>
    <property type="match status" value="1"/>
</dbReference>
<feature type="region of interest" description="Disordered" evidence="1">
    <location>
        <begin position="420"/>
        <end position="524"/>
    </location>
</feature>
<accession>A0A857MJF8</accession>
<dbReference type="RefSeq" id="WP_260764217.1">
    <property type="nucleotide sequence ID" value="NZ_CP045921.1"/>
</dbReference>
<feature type="compositionally biased region" description="Low complexity" evidence="1">
    <location>
        <begin position="500"/>
        <end position="524"/>
    </location>
</feature>
<dbReference type="Proteomes" id="UP001059824">
    <property type="component" value="Chromosome"/>
</dbReference>
<dbReference type="InterPro" id="IPR029058">
    <property type="entry name" value="AB_hydrolase_fold"/>
</dbReference>